<keyword evidence="2 4" id="KW-0808">Transferase</keyword>
<evidence type="ECO:0000256" key="4">
    <source>
        <dbReference type="RuleBase" id="RU365031"/>
    </source>
</evidence>
<protein>
    <recommendedName>
        <fullName evidence="4">Aminoglycoside N(3)-acetyltransferase</fullName>
        <ecNumber evidence="4">2.3.1.-</ecNumber>
    </recommendedName>
</protein>
<dbReference type="GO" id="GO:0046677">
    <property type="term" value="P:response to antibiotic"/>
    <property type="evidence" value="ECO:0007669"/>
    <property type="project" value="UniProtKB-KW"/>
</dbReference>
<accession>A0A117MMF9</accession>
<reference evidence="5 6" key="1">
    <citation type="submission" date="2015-10" db="EMBL/GenBank/DDBJ databases">
        <authorList>
            <person name="Gilbert D.G."/>
        </authorList>
    </citation>
    <scope>NUCLEOTIDE SEQUENCE [LARGE SCALE GENOMIC DNA]</scope>
    <source>
        <strain evidence="5 6">NRRL B-16712</strain>
    </source>
</reference>
<comment type="caution">
    <text evidence="5">The sequence shown here is derived from an EMBL/GenBank/DDBJ whole genome shotgun (WGS) entry which is preliminary data.</text>
</comment>
<keyword evidence="3 4" id="KW-0012">Acyltransferase</keyword>
<evidence type="ECO:0000313" key="5">
    <source>
        <dbReference type="EMBL" id="KUL25419.1"/>
    </source>
</evidence>
<dbReference type="Pfam" id="PF02522">
    <property type="entry name" value="Antibiotic_NAT"/>
    <property type="match status" value="1"/>
</dbReference>
<dbReference type="OrthoDB" id="7330654at2"/>
<gene>
    <name evidence="5" type="ORF">ADL15_40875</name>
</gene>
<evidence type="ECO:0000313" key="6">
    <source>
        <dbReference type="Proteomes" id="UP000053244"/>
    </source>
</evidence>
<dbReference type="Proteomes" id="UP000053244">
    <property type="component" value="Unassembled WGS sequence"/>
</dbReference>
<dbReference type="RefSeq" id="WP_067703682.1">
    <property type="nucleotide sequence ID" value="NZ_LLZH01000314.1"/>
</dbReference>
<keyword evidence="6" id="KW-1185">Reference proteome</keyword>
<proteinExistence type="inferred from homology"/>
<sequence>MVNRETLSADLRRAGLRPGGTVLVHCSLRAVGWLPEGPAALRRAVQQVITADGTLVVPTHTTANSTTSHLFRRETDGSPEAAAGWEAAIKGFDPDTTPSDEMGIFAEGVREHPDARRSTHPHTSFAALGPGARELTAVHDLDCHLGERSPVGALYAVGATVLMIGVGYAHCTTFHLAEYRLATPPRVRPHRCYVLDERGERRRIDFLAPHNDDHDFAELGAAFERTGAVRTGRVGAARTRLFPIRAAVDFALDWMTHHRGQPLSWVPTVAGAEAGGAGT</sequence>
<name>A0A117MMF9_9ACTN</name>
<organism evidence="5 6">
    <name type="scientific">Actinoplanes awajinensis subsp. mycoplanecinus</name>
    <dbReference type="NCBI Taxonomy" id="135947"/>
    <lineage>
        <taxon>Bacteria</taxon>
        <taxon>Bacillati</taxon>
        <taxon>Actinomycetota</taxon>
        <taxon>Actinomycetes</taxon>
        <taxon>Micromonosporales</taxon>
        <taxon>Micromonosporaceae</taxon>
        <taxon>Actinoplanes</taxon>
    </lineage>
</organism>
<comment type="similarity">
    <text evidence="1 4">Belongs to the antibiotic N-acetyltransferase family.</text>
</comment>
<dbReference type="AlphaFoldDB" id="A0A117MMF9"/>
<evidence type="ECO:0000256" key="3">
    <source>
        <dbReference type="ARBA" id="ARBA00023315"/>
    </source>
</evidence>
<dbReference type="EC" id="2.3.1.-" evidence="4"/>
<dbReference type="PANTHER" id="PTHR11104">
    <property type="entry name" value="AMINOGLYCOSIDE N3-ACETYLTRANSFERASE"/>
    <property type="match status" value="1"/>
</dbReference>
<dbReference type="InterPro" id="IPR028345">
    <property type="entry name" value="Antibiotic_NAT-like"/>
</dbReference>
<evidence type="ECO:0000256" key="1">
    <source>
        <dbReference type="ARBA" id="ARBA00006383"/>
    </source>
</evidence>
<keyword evidence="4" id="KW-0046">Antibiotic resistance</keyword>
<dbReference type="GO" id="GO:0046353">
    <property type="term" value="F:aminoglycoside 3-N-acetyltransferase activity"/>
    <property type="evidence" value="ECO:0007669"/>
    <property type="project" value="UniProtKB-EC"/>
</dbReference>
<dbReference type="EMBL" id="LLZH01000314">
    <property type="protein sequence ID" value="KUL25419.1"/>
    <property type="molecule type" value="Genomic_DNA"/>
</dbReference>
<comment type="catalytic activity">
    <reaction evidence="4">
        <text>a 2-deoxystreptamine antibiotic + acetyl-CoA = an N(3)-acetyl-2-deoxystreptamine antibiotic + CoA + H(+)</text>
        <dbReference type="Rhea" id="RHEA:12665"/>
        <dbReference type="ChEBI" id="CHEBI:15378"/>
        <dbReference type="ChEBI" id="CHEBI:57287"/>
        <dbReference type="ChEBI" id="CHEBI:57288"/>
        <dbReference type="ChEBI" id="CHEBI:57921"/>
        <dbReference type="ChEBI" id="CHEBI:77452"/>
        <dbReference type="EC" id="2.3.1.81"/>
    </reaction>
</comment>
<dbReference type="InterPro" id="IPR003679">
    <property type="entry name" value="Amioglycoside_AcTrfase"/>
</dbReference>
<dbReference type="PANTHER" id="PTHR11104:SF0">
    <property type="entry name" value="SPBETA PROPHAGE-DERIVED AMINOGLYCOSIDE N(3')-ACETYLTRANSFERASE-LIKE PROTEIN YOKD"/>
    <property type="match status" value="1"/>
</dbReference>
<evidence type="ECO:0000256" key="2">
    <source>
        <dbReference type="ARBA" id="ARBA00022679"/>
    </source>
</evidence>
<dbReference type="SUPFAM" id="SSF110710">
    <property type="entry name" value="TTHA0583/YokD-like"/>
    <property type="match status" value="1"/>
</dbReference>